<protein>
    <submittedName>
        <fullName evidence="5">MDM2 binding protein</fullName>
    </submittedName>
</protein>
<dbReference type="InterPro" id="IPR029418">
    <property type="entry name" value="MTBP_C"/>
</dbReference>
<dbReference type="Ensembl" id="ENSSAUT00010003623.1">
    <property type="protein sequence ID" value="ENSSAUP00010003344.1"/>
    <property type="gene ID" value="ENSSAUG00010001757.1"/>
</dbReference>
<sequence>MFHIEQIVFSASSLISFTLHVFPACSLSGSPSVQKWYFAVQACQGAAQFCSSDWEELGTAHQKTDSEEEKSAAVESCLMTDHTFMFSIKICMLILFLCSVAGKALLDVLVLGSSEQSPPIKDLLPLLGALKHMSCWHTAKITVVTKHTTGWQKAASYLSASLVEPADLDSCIDHRELWRGGLIIREKKYVSELRFDGFSLRSPVHQISGSSPLEAPYTTTDHKQQSQVFHYYTPALDLVQLVNLSDLPSFLMSGTQFDLSVSGKSMKAKLLLDQLRSLRGKVGALFSLSCIITPISQPPASQLSSQRWRESIAKKPKSLSVPDVEVKGESAHYFLLVQGSDDVRCGACRVRMLHSDDQINGAAAMATVSGLLREKSLSSSGAVGNILSPLPCFQGVGLLKRERKVTQVQTLVLKEYLRRKEETSASTSIPVNDLKVILSLAREQYLKMIDSTQPCCYVIVGFQTITHLQSDWPERSVLHNIENLQRRRQKRRFGLLGPGSSDSLLGPKDSQRGSAALLDAKELLKHFTSDGLPTAELQPLTINRGSNVFQLSPDLSPRRISQMPFNRASASHYHGIEFCLDNQQSLDRDQAFVKLQSRLIRYETQTTCSKEPCALPFALSPAPSPAVMSEPGSVPDGETLQNADVARLKRRSWDTDVIGGHPRKRLVKSESSDSLCSQSSGSSGTHPAVRILRQQPSRSQSTSSSNSPASSSAKTHDGQTEDKAAKESRSQKHNRMLLEVVAKTLKQHGISAEHECFEACSKRLFDISKFYLKDLKTSRGLHDEMKKAATSNVKQVIDWVLEKTSKK</sequence>
<evidence type="ECO:0000259" key="3">
    <source>
        <dbReference type="Pfam" id="PF14919"/>
    </source>
</evidence>
<name>A0A671TN26_SPAAU</name>
<dbReference type="PANTHER" id="PTHR14382:SF1">
    <property type="entry name" value="MDM2-BINDING PROTEIN"/>
    <property type="match status" value="1"/>
</dbReference>
<dbReference type="AlphaFoldDB" id="A0A671TN26"/>
<gene>
    <name evidence="5" type="primary">mtbp</name>
</gene>
<proteinExistence type="predicted"/>
<dbReference type="GeneTree" id="ENSGT00390000003305"/>
<keyword evidence="6" id="KW-1185">Reference proteome</keyword>
<feature type="domain" description="DM2" evidence="2">
    <location>
        <begin position="100"/>
        <end position="202"/>
    </location>
</feature>
<dbReference type="GO" id="GO:0000776">
    <property type="term" value="C:kinetochore"/>
    <property type="evidence" value="ECO:0007669"/>
    <property type="project" value="TreeGrafter"/>
</dbReference>
<dbReference type="Pfam" id="PF14920">
    <property type="entry name" value="MTBP_C"/>
    <property type="match status" value="1"/>
</dbReference>
<dbReference type="Pfam" id="PF14919">
    <property type="entry name" value="MTBP_mid"/>
    <property type="match status" value="1"/>
</dbReference>
<feature type="domain" description="MDN2-binding protein C-terminal" evidence="4">
    <location>
        <begin position="553"/>
        <end position="797"/>
    </location>
</feature>
<dbReference type="PANTHER" id="PTHR14382">
    <property type="entry name" value="MDM2-BINDING PROTEIN"/>
    <property type="match status" value="1"/>
</dbReference>
<evidence type="ECO:0000313" key="5">
    <source>
        <dbReference type="Ensembl" id="ENSSAUP00010003344.1"/>
    </source>
</evidence>
<feature type="compositionally biased region" description="Low complexity" evidence="1">
    <location>
        <begin position="672"/>
        <end position="683"/>
    </location>
</feature>
<dbReference type="GO" id="GO:0034501">
    <property type="term" value="P:protein localization to kinetochore"/>
    <property type="evidence" value="ECO:0007669"/>
    <property type="project" value="TreeGrafter"/>
</dbReference>
<accession>A0A671TN26</accession>
<organism evidence="5 6">
    <name type="scientific">Sparus aurata</name>
    <name type="common">Gilthead sea bream</name>
    <dbReference type="NCBI Taxonomy" id="8175"/>
    <lineage>
        <taxon>Eukaryota</taxon>
        <taxon>Metazoa</taxon>
        <taxon>Chordata</taxon>
        <taxon>Craniata</taxon>
        <taxon>Vertebrata</taxon>
        <taxon>Euteleostomi</taxon>
        <taxon>Actinopterygii</taxon>
        <taxon>Neopterygii</taxon>
        <taxon>Teleostei</taxon>
        <taxon>Neoteleostei</taxon>
        <taxon>Acanthomorphata</taxon>
        <taxon>Eupercaria</taxon>
        <taxon>Spariformes</taxon>
        <taxon>Sparidae</taxon>
        <taxon>Sparus</taxon>
    </lineage>
</organism>
<evidence type="ECO:0000313" key="6">
    <source>
        <dbReference type="Proteomes" id="UP000472265"/>
    </source>
</evidence>
<evidence type="ECO:0000256" key="1">
    <source>
        <dbReference type="SAM" id="MobiDB-lite"/>
    </source>
</evidence>
<dbReference type="Pfam" id="PF14918">
    <property type="entry name" value="MTBP_N"/>
    <property type="match status" value="2"/>
</dbReference>
<dbReference type="GO" id="GO:0007089">
    <property type="term" value="P:traversing start control point of mitotic cell cycle"/>
    <property type="evidence" value="ECO:0007669"/>
    <property type="project" value="TreeGrafter"/>
</dbReference>
<feature type="domain" description="DM2" evidence="2">
    <location>
        <begin position="18"/>
        <end position="80"/>
    </location>
</feature>
<dbReference type="GO" id="GO:0031396">
    <property type="term" value="P:regulation of protein ubiquitination"/>
    <property type="evidence" value="ECO:0007669"/>
    <property type="project" value="InterPro"/>
</dbReference>
<feature type="region of interest" description="Disordered" evidence="1">
    <location>
        <begin position="623"/>
        <end position="733"/>
    </location>
</feature>
<dbReference type="InterPro" id="IPR039061">
    <property type="entry name" value="MTBP"/>
</dbReference>
<evidence type="ECO:0000259" key="2">
    <source>
        <dbReference type="Pfam" id="PF14918"/>
    </source>
</evidence>
<feature type="domain" description="DM2" evidence="3">
    <location>
        <begin position="227"/>
        <end position="549"/>
    </location>
</feature>
<dbReference type="Proteomes" id="UP000472265">
    <property type="component" value="Chromosome 17"/>
</dbReference>
<reference evidence="5" key="2">
    <citation type="submission" date="2025-08" db="UniProtKB">
        <authorList>
            <consortium name="Ensembl"/>
        </authorList>
    </citation>
    <scope>IDENTIFICATION</scope>
</reference>
<feature type="compositionally biased region" description="Low complexity" evidence="1">
    <location>
        <begin position="693"/>
        <end position="713"/>
    </location>
</feature>
<reference evidence="5" key="1">
    <citation type="submission" date="2021-04" db="EMBL/GenBank/DDBJ databases">
        <authorList>
            <consortium name="Wellcome Sanger Institute Data Sharing"/>
        </authorList>
    </citation>
    <scope>NUCLEOTIDE SEQUENCE [LARGE SCALE GENOMIC DNA]</scope>
</reference>
<feature type="compositionally biased region" description="Basic and acidic residues" evidence="1">
    <location>
        <begin position="714"/>
        <end position="730"/>
    </location>
</feature>
<dbReference type="InterPro" id="IPR029421">
    <property type="entry name" value="MTBP_N"/>
</dbReference>
<reference evidence="5" key="3">
    <citation type="submission" date="2025-09" db="UniProtKB">
        <authorList>
            <consortium name="Ensembl"/>
        </authorList>
    </citation>
    <scope>IDENTIFICATION</scope>
</reference>
<evidence type="ECO:0000259" key="4">
    <source>
        <dbReference type="Pfam" id="PF14920"/>
    </source>
</evidence>
<dbReference type="InterPro" id="IPR029420">
    <property type="entry name" value="MTBP_central"/>
</dbReference>